<dbReference type="SMART" id="SM00248">
    <property type="entry name" value="ANK"/>
    <property type="match status" value="2"/>
</dbReference>
<feature type="region of interest" description="Disordered" evidence="4">
    <location>
        <begin position="19"/>
        <end position="79"/>
    </location>
</feature>
<dbReference type="SUPFAM" id="SSF48403">
    <property type="entry name" value="Ankyrin repeat"/>
    <property type="match status" value="1"/>
</dbReference>
<dbReference type="AlphaFoldDB" id="K0TC54"/>
<dbReference type="PROSITE" id="PS50297">
    <property type="entry name" value="ANK_REP_REGION"/>
    <property type="match status" value="1"/>
</dbReference>
<keyword evidence="2 3" id="KW-0040">ANK repeat</keyword>
<dbReference type="Proteomes" id="UP000266841">
    <property type="component" value="Unassembled WGS sequence"/>
</dbReference>
<dbReference type="EMBL" id="AGNL01012108">
    <property type="protein sequence ID" value="EJK68077.1"/>
    <property type="molecule type" value="Genomic_DNA"/>
</dbReference>
<evidence type="ECO:0000256" key="4">
    <source>
        <dbReference type="SAM" id="MobiDB-lite"/>
    </source>
</evidence>
<dbReference type="PANTHER" id="PTHR24201">
    <property type="entry name" value="ANK_REP_REGION DOMAIN-CONTAINING PROTEIN"/>
    <property type="match status" value="1"/>
</dbReference>
<dbReference type="Gene3D" id="1.25.40.20">
    <property type="entry name" value="Ankyrin repeat-containing domain"/>
    <property type="match status" value="1"/>
</dbReference>
<dbReference type="OrthoDB" id="194358at2759"/>
<keyword evidence="1" id="KW-0677">Repeat</keyword>
<comment type="caution">
    <text evidence="5">The sequence shown here is derived from an EMBL/GenBank/DDBJ whole genome shotgun (WGS) entry which is preliminary data.</text>
</comment>
<evidence type="ECO:0000313" key="5">
    <source>
        <dbReference type="EMBL" id="EJK68077.1"/>
    </source>
</evidence>
<keyword evidence="6" id="KW-1185">Reference proteome</keyword>
<organism evidence="5 6">
    <name type="scientific">Thalassiosira oceanica</name>
    <name type="common">Marine diatom</name>
    <dbReference type="NCBI Taxonomy" id="159749"/>
    <lineage>
        <taxon>Eukaryota</taxon>
        <taxon>Sar</taxon>
        <taxon>Stramenopiles</taxon>
        <taxon>Ochrophyta</taxon>
        <taxon>Bacillariophyta</taxon>
        <taxon>Coscinodiscophyceae</taxon>
        <taxon>Thalassiosirophycidae</taxon>
        <taxon>Thalassiosirales</taxon>
        <taxon>Thalassiosiraceae</taxon>
        <taxon>Thalassiosira</taxon>
    </lineage>
</organism>
<name>K0TC54_THAOC</name>
<feature type="compositionally biased region" description="Basic and acidic residues" evidence="4">
    <location>
        <begin position="148"/>
        <end position="157"/>
    </location>
</feature>
<dbReference type="InterPro" id="IPR050776">
    <property type="entry name" value="Ank_Repeat/CDKN_Inhibitor"/>
</dbReference>
<proteinExistence type="predicted"/>
<dbReference type="PROSITE" id="PS50088">
    <property type="entry name" value="ANK_REPEAT"/>
    <property type="match status" value="1"/>
</dbReference>
<accession>K0TC54</accession>
<gene>
    <name evidence="5" type="ORF">THAOC_10785</name>
</gene>
<feature type="repeat" description="ANK" evidence="3">
    <location>
        <begin position="351"/>
        <end position="383"/>
    </location>
</feature>
<feature type="region of interest" description="Disordered" evidence="4">
    <location>
        <begin position="92"/>
        <end position="166"/>
    </location>
</feature>
<dbReference type="InterPro" id="IPR036770">
    <property type="entry name" value="Ankyrin_rpt-contain_sf"/>
</dbReference>
<dbReference type="eggNOG" id="ENOG502T75C">
    <property type="taxonomic scope" value="Eukaryota"/>
</dbReference>
<evidence type="ECO:0000313" key="6">
    <source>
        <dbReference type="Proteomes" id="UP000266841"/>
    </source>
</evidence>
<evidence type="ECO:0000256" key="3">
    <source>
        <dbReference type="PROSITE-ProRule" id="PRU00023"/>
    </source>
</evidence>
<sequence length="447" mass="47580">MMIRVGFAGGMLKAGQTIREKAETLAGGTRGGPSPASAGGRGAIDSRRPDADPGADGAGDRRSSRRSSSMGSLEDLSKAMNPSAIASRLYSAFSQSGSREAIAEEEDAADGRGGGAGGSGGSRAEPAAEERRRRDKRSRGSSNPIHPSIHEERKADSSGDEAEIPQDRSPEAAAYLMDHPISPDPYEHVDDKMPPAAEAAQADLWRRGGQSSFFSFRLVLADDANVPTGCIGAYARAVRSAASEVTRRAKAERKANFDALSPEVQLEVGQRFIEACTSDSSLDVVREILQVRRIMDVDRFFVGPDDTETCGLHAAAFNGAERVLEFLCGGIDESDPGLDGGLCDVNVLDANGWTALHFAAGANSVNSVRVLAEHGARLTIEAGNGYTPYHWAERLCNEEVAAELQRFGADNRFVGRWMFGAGSIAESPDRGMVPNVSFIANRFFAIE</sequence>
<protein>
    <submittedName>
        <fullName evidence="5">Uncharacterized protein</fullName>
    </submittedName>
</protein>
<evidence type="ECO:0000256" key="2">
    <source>
        <dbReference type="ARBA" id="ARBA00023043"/>
    </source>
</evidence>
<dbReference type="Pfam" id="PF12796">
    <property type="entry name" value="Ank_2"/>
    <property type="match status" value="1"/>
</dbReference>
<reference evidence="5 6" key="1">
    <citation type="journal article" date="2012" name="Genome Biol.">
        <title>Genome and low-iron response of an oceanic diatom adapted to chronic iron limitation.</title>
        <authorList>
            <person name="Lommer M."/>
            <person name="Specht M."/>
            <person name="Roy A.S."/>
            <person name="Kraemer L."/>
            <person name="Andreson R."/>
            <person name="Gutowska M.A."/>
            <person name="Wolf J."/>
            <person name="Bergner S.V."/>
            <person name="Schilhabel M.B."/>
            <person name="Klostermeier U.C."/>
            <person name="Beiko R.G."/>
            <person name="Rosenstiel P."/>
            <person name="Hippler M."/>
            <person name="Laroche J."/>
        </authorList>
    </citation>
    <scope>NUCLEOTIDE SEQUENCE [LARGE SCALE GENOMIC DNA]</scope>
    <source>
        <strain evidence="5 6">CCMP1005</strain>
    </source>
</reference>
<evidence type="ECO:0000256" key="1">
    <source>
        <dbReference type="ARBA" id="ARBA00022737"/>
    </source>
</evidence>
<feature type="compositionally biased region" description="Gly residues" evidence="4">
    <location>
        <begin position="111"/>
        <end position="121"/>
    </location>
</feature>
<dbReference type="InterPro" id="IPR002110">
    <property type="entry name" value="Ankyrin_rpt"/>
</dbReference>